<protein>
    <submittedName>
        <fullName evidence="2">Uncharacterized protein</fullName>
    </submittedName>
</protein>
<dbReference type="EMBL" id="JAHQIW010004029">
    <property type="protein sequence ID" value="KAJ1360913.1"/>
    <property type="molecule type" value="Genomic_DNA"/>
</dbReference>
<evidence type="ECO:0000313" key="2">
    <source>
        <dbReference type="EMBL" id="KAJ1360913.1"/>
    </source>
</evidence>
<proteinExistence type="predicted"/>
<name>A0AAD5QQJ4_PARTN</name>
<evidence type="ECO:0000256" key="1">
    <source>
        <dbReference type="SAM" id="MobiDB-lite"/>
    </source>
</evidence>
<reference evidence="2" key="1">
    <citation type="submission" date="2021-06" db="EMBL/GenBank/DDBJ databases">
        <title>Parelaphostrongylus tenuis whole genome reference sequence.</title>
        <authorList>
            <person name="Garwood T.J."/>
            <person name="Larsen P.A."/>
            <person name="Fountain-Jones N.M."/>
            <person name="Garbe J.R."/>
            <person name="Macchietto M.G."/>
            <person name="Kania S.A."/>
            <person name="Gerhold R.W."/>
            <person name="Richards J.E."/>
            <person name="Wolf T.M."/>
        </authorList>
    </citation>
    <scope>NUCLEOTIDE SEQUENCE</scope>
    <source>
        <strain evidence="2">MNPRO001-30</strain>
        <tissue evidence="2">Meninges</tissue>
    </source>
</reference>
<keyword evidence="3" id="KW-1185">Reference proteome</keyword>
<feature type="region of interest" description="Disordered" evidence="1">
    <location>
        <begin position="32"/>
        <end position="54"/>
    </location>
</feature>
<sequence>MVWALIVPAFSPSRHYVLLNLGTPLTLGPRSYTPGKTVRGQLPNTGSQRDSHSVPCLSRWGESWAGRLLGTLM</sequence>
<comment type="caution">
    <text evidence="2">The sequence shown here is derived from an EMBL/GenBank/DDBJ whole genome shotgun (WGS) entry which is preliminary data.</text>
</comment>
<dbReference type="AlphaFoldDB" id="A0AAD5QQJ4"/>
<evidence type="ECO:0000313" key="3">
    <source>
        <dbReference type="Proteomes" id="UP001196413"/>
    </source>
</evidence>
<gene>
    <name evidence="2" type="ORF">KIN20_020027</name>
</gene>
<dbReference type="Proteomes" id="UP001196413">
    <property type="component" value="Unassembled WGS sequence"/>
</dbReference>
<accession>A0AAD5QQJ4</accession>
<organism evidence="2 3">
    <name type="scientific">Parelaphostrongylus tenuis</name>
    <name type="common">Meningeal worm</name>
    <dbReference type="NCBI Taxonomy" id="148309"/>
    <lineage>
        <taxon>Eukaryota</taxon>
        <taxon>Metazoa</taxon>
        <taxon>Ecdysozoa</taxon>
        <taxon>Nematoda</taxon>
        <taxon>Chromadorea</taxon>
        <taxon>Rhabditida</taxon>
        <taxon>Rhabditina</taxon>
        <taxon>Rhabditomorpha</taxon>
        <taxon>Strongyloidea</taxon>
        <taxon>Metastrongylidae</taxon>
        <taxon>Parelaphostrongylus</taxon>
    </lineage>
</organism>